<sequence>MSYFMRAKMTKFLSLIGLLMSCAIVTAKGFPDFPYSKEMDVLIVANDMQVNGIRMRAFQFKTSKDEAHIVDFYKGEWGEEMTDVLFGDWRILSHRDGDYLLTVQIEQGDHQLTHGTMGITPAFKLAEQSDRKLAKLQKSVGKDFPMLPSSQVISDIRSEDLGQDSQTLMFSNKQSIRQNVNFYLRKMMSDGWQLLGSNAEQAAELGAFALNKGEQKMNLSFVRDQGVTYGVAVTLK</sequence>
<name>A0A395JKR6_9GAMM</name>
<organism evidence="2 3">
    <name type="scientific">Arenicella xantha</name>
    <dbReference type="NCBI Taxonomy" id="644221"/>
    <lineage>
        <taxon>Bacteria</taxon>
        <taxon>Pseudomonadati</taxon>
        <taxon>Pseudomonadota</taxon>
        <taxon>Gammaproteobacteria</taxon>
        <taxon>Arenicellales</taxon>
        <taxon>Arenicellaceae</taxon>
        <taxon>Arenicella</taxon>
    </lineage>
</organism>
<proteinExistence type="predicted"/>
<gene>
    <name evidence="2" type="ORF">DFR28_102803</name>
</gene>
<dbReference type="Proteomes" id="UP000253083">
    <property type="component" value="Unassembled WGS sequence"/>
</dbReference>
<feature type="chain" id="PRO_5017265411" evidence="1">
    <location>
        <begin position="28"/>
        <end position="236"/>
    </location>
</feature>
<evidence type="ECO:0000256" key="1">
    <source>
        <dbReference type="SAM" id="SignalP"/>
    </source>
</evidence>
<keyword evidence="3" id="KW-1185">Reference proteome</keyword>
<dbReference type="AlphaFoldDB" id="A0A395JKR6"/>
<dbReference type="InParanoid" id="A0A395JKR6"/>
<reference evidence="2 3" key="1">
    <citation type="submission" date="2018-06" db="EMBL/GenBank/DDBJ databases">
        <title>Genomic Encyclopedia of Type Strains, Phase IV (KMG-IV): sequencing the most valuable type-strain genomes for metagenomic binning, comparative biology and taxonomic classification.</title>
        <authorList>
            <person name="Goeker M."/>
        </authorList>
    </citation>
    <scope>NUCLEOTIDE SEQUENCE [LARGE SCALE GENOMIC DNA]</scope>
    <source>
        <strain evidence="2 3">DSM 24032</strain>
    </source>
</reference>
<protein>
    <submittedName>
        <fullName evidence="2">Uncharacterized protein</fullName>
    </submittedName>
</protein>
<keyword evidence="1" id="KW-0732">Signal</keyword>
<evidence type="ECO:0000313" key="3">
    <source>
        <dbReference type="Proteomes" id="UP000253083"/>
    </source>
</evidence>
<dbReference type="PROSITE" id="PS51257">
    <property type="entry name" value="PROKAR_LIPOPROTEIN"/>
    <property type="match status" value="1"/>
</dbReference>
<comment type="caution">
    <text evidence="2">The sequence shown here is derived from an EMBL/GenBank/DDBJ whole genome shotgun (WGS) entry which is preliminary data.</text>
</comment>
<evidence type="ECO:0000313" key="2">
    <source>
        <dbReference type="EMBL" id="RBP51383.1"/>
    </source>
</evidence>
<dbReference type="EMBL" id="QNRT01000002">
    <property type="protein sequence ID" value="RBP51383.1"/>
    <property type="molecule type" value="Genomic_DNA"/>
</dbReference>
<accession>A0A395JKR6</accession>
<feature type="signal peptide" evidence="1">
    <location>
        <begin position="1"/>
        <end position="27"/>
    </location>
</feature>